<dbReference type="Proteomes" id="UP001597460">
    <property type="component" value="Unassembled WGS sequence"/>
</dbReference>
<dbReference type="Pfam" id="PF12706">
    <property type="entry name" value="Lactamase_B_2"/>
    <property type="match status" value="1"/>
</dbReference>
<evidence type="ECO:0000313" key="2">
    <source>
        <dbReference type="EMBL" id="MFD2531429.1"/>
    </source>
</evidence>
<keyword evidence="3" id="KW-1185">Reference proteome</keyword>
<evidence type="ECO:0000313" key="3">
    <source>
        <dbReference type="Proteomes" id="UP001597460"/>
    </source>
</evidence>
<dbReference type="PANTHER" id="PTHR46018:SF2">
    <property type="entry name" value="ZINC PHOSPHODIESTERASE ELAC PROTEIN 1"/>
    <property type="match status" value="1"/>
</dbReference>
<gene>
    <name evidence="2" type="ORF">ACFSVN_03110</name>
</gene>
<reference evidence="3" key="1">
    <citation type="journal article" date="2019" name="Int. J. Syst. Evol. Microbiol.">
        <title>The Global Catalogue of Microorganisms (GCM) 10K type strain sequencing project: providing services to taxonomists for standard genome sequencing and annotation.</title>
        <authorList>
            <consortium name="The Broad Institute Genomics Platform"/>
            <consortium name="The Broad Institute Genome Sequencing Center for Infectious Disease"/>
            <person name="Wu L."/>
            <person name="Ma J."/>
        </authorList>
    </citation>
    <scope>NUCLEOTIDE SEQUENCE [LARGE SCALE GENOMIC DNA]</scope>
    <source>
        <strain evidence="3">KCTC 52042</strain>
    </source>
</reference>
<dbReference type="Gene3D" id="3.60.15.10">
    <property type="entry name" value="Ribonuclease Z/Hydroxyacylglutathione hydrolase-like"/>
    <property type="match status" value="1"/>
</dbReference>
<dbReference type="PANTHER" id="PTHR46018">
    <property type="entry name" value="ZINC PHOSPHODIESTERASE ELAC PROTEIN 1"/>
    <property type="match status" value="1"/>
</dbReference>
<feature type="domain" description="Metallo-beta-lactamase" evidence="1">
    <location>
        <begin position="45"/>
        <end position="247"/>
    </location>
</feature>
<sequence>MSNSINIKFWGVRGSTPCANSENMHYGGNTTCVQIEVSGLDELLIFDCGTGFRNLGNSLINSNEHLRGRIFITHPHWDHLQGFPFFKPFYEAQSWFRIYMPPQGDIGCSEILQGHMSNTFFPVSMDMLEADLDCETFQLGKKLFDGFTVEYMWASHTVPTAIYKISVGNKSIIFAPDNELMEDRGDATEKFEKEFRSFIKDADLLIHDAQFSREEYQNKIGWGHSAWEDVVDIAAEENVKRLLLTHHDPDNDDDKLSDIEAVMHSYANSNFEEISLAKEGQTVSLPLTKADKVSVK</sequence>
<dbReference type="InterPro" id="IPR001279">
    <property type="entry name" value="Metallo-B-lactamas"/>
</dbReference>
<organism evidence="2 3">
    <name type="scientific">Gracilimonas halophila</name>
    <dbReference type="NCBI Taxonomy" id="1834464"/>
    <lineage>
        <taxon>Bacteria</taxon>
        <taxon>Pseudomonadati</taxon>
        <taxon>Balneolota</taxon>
        <taxon>Balneolia</taxon>
        <taxon>Balneolales</taxon>
        <taxon>Balneolaceae</taxon>
        <taxon>Gracilimonas</taxon>
    </lineage>
</organism>
<dbReference type="CDD" id="cd07715">
    <property type="entry name" value="TaR3-like_MBL-fold"/>
    <property type="match status" value="1"/>
</dbReference>
<protein>
    <submittedName>
        <fullName evidence="2">MBL fold metallo-hydrolase</fullName>
    </submittedName>
</protein>
<dbReference type="SUPFAM" id="SSF56281">
    <property type="entry name" value="Metallo-hydrolase/oxidoreductase"/>
    <property type="match status" value="1"/>
</dbReference>
<dbReference type="EMBL" id="JBHULI010000003">
    <property type="protein sequence ID" value="MFD2531429.1"/>
    <property type="molecule type" value="Genomic_DNA"/>
</dbReference>
<comment type="caution">
    <text evidence="2">The sequence shown here is derived from an EMBL/GenBank/DDBJ whole genome shotgun (WGS) entry which is preliminary data.</text>
</comment>
<dbReference type="RefSeq" id="WP_390298464.1">
    <property type="nucleotide sequence ID" value="NZ_JBHULI010000003.1"/>
</dbReference>
<evidence type="ECO:0000259" key="1">
    <source>
        <dbReference type="Pfam" id="PF12706"/>
    </source>
</evidence>
<accession>A0ABW5JH96</accession>
<proteinExistence type="predicted"/>
<name>A0ABW5JH96_9BACT</name>
<dbReference type="InterPro" id="IPR036866">
    <property type="entry name" value="RibonucZ/Hydroxyglut_hydro"/>
</dbReference>